<sequence>MDNNFSISGHIIDILGERIYKGEISVANGRIAGIRETAEVEDQYLLPGLIDSHVHIESSMLVPSEFARLSVVHGTVATVSDPHEIGNVLGVEGVKYMIENGKEVDFKFFFGAPSCVPATTFETAGKTITPNEIDQLLSMKEVKYLAEMMNWPGVLGQDPLVMEKLAVAKKHQKVIDGHAPGLRGEMALDYIKAGISTDHECFTKEEALDKLAHGMKIIIREGSAAKNFEALIPLLSDYENEIMFCSDDKHPDNLVEGHINQLVKRALAKGIGLFKVLKAACVNPVRHYGLEVGLLKAGDPADFIVIDHPETFKIIQTFINGKLVAENGETRIESVQNPIINNFSIQPLQPAALKLHAKGTKVNVIEALDGQLITNRLKVPCSVEDGFMVSNVEEDILKLVVINRYQAASPAIAFIKNFGLKSGAIASSVAHDSHNIIAVGVDDDSLCRAVNLIIEEKGGVSAVGQEEERVVPLPVAGLMSPLDGYEIARDYASIDNFSKKLGSSLNSPFMTLSFMALLVIPSCKLSDKGLFDGEKFEFIKLFEA</sequence>
<proteinExistence type="inferred from homology"/>
<keyword evidence="10" id="KW-1185">Reference proteome</keyword>
<dbReference type="SUPFAM" id="SSF51556">
    <property type="entry name" value="Metallo-dependent hydrolases"/>
    <property type="match status" value="1"/>
</dbReference>
<name>A0ABT8L0I8_9BACT</name>
<dbReference type="HAMAP" id="MF_01518">
    <property type="entry name" value="Adenine_deamin"/>
    <property type="match status" value="1"/>
</dbReference>
<dbReference type="RefSeq" id="WP_346756549.1">
    <property type="nucleotide sequence ID" value="NZ_JAUJEB010000001.1"/>
</dbReference>
<protein>
    <recommendedName>
        <fullName evidence="2 6">Adenine deaminase</fullName>
        <shortName evidence="6">Adenase</shortName>
        <shortName evidence="6">Adenine aminase</shortName>
        <ecNumber evidence="2 6">3.5.4.2</ecNumber>
    </recommendedName>
</protein>
<dbReference type="InterPro" id="IPR032466">
    <property type="entry name" value="Metal_Hydrolase"/>
</dbReference>
<keyword evidence="3 6" id="KW-0378">Hydrolase</keyword>
<dbReference type="SUPFAM" id="SSF51338">
    <property type="entry name" value="Composite domain of metallo-dependent hydrolases"/>
    <property type="match status" value="1"/>
</dbReference>
<keyword evidence="4 6" id="KW-0464">Manganese</keyword>
<dbReference type="EC" id="3.5.4.2" evidence="2 6"/>
<dbReference type="InterPro" id="IPR011059">
    <property type="entry name" value="Metal-dep_hydrolase_composite"/>
</dbReference>
<evidence type="ECO:0000259" key="7">
    <source>
        <dbReference type="Pfam" id="PF01979"/>
    </source>
</evidence>
<dbReference type="CDD" id="cd01295">
    <property type="entry name" value="AdeC"/>
    <property type="match status" value="1"/>
</dbReference>
<feature type="domain" description="Adenine deaminase C-terminal" evidence="8">
    <location>
        <begin position="371"/>
        <end position="537"/>
    </location>
</feature>
<evidence type="ECO:0000259" key="8">
    <source>
        <dbReference type="Pfam" id="PF13382"/>
    </source>
</evidence>
<evidence type="ECO:0000256" key="6">
    <source>
        <dbReference type="HAMAP-Rule" id="MF_01518"/>
    </source>
</evidence>
<evidence type="ECO:0000313" key="10">
    <source>
        <dbReference type="Proteomes" id="UP001172083"/>
    </source>
</evidence>
<accession>A0ABT8L0I8</accession>
<evidence type="ECO:0000256" key="4">
    <source>
        <dbReference type="ARBA" id="ARBA00023211"/>
    </source>
</evidence>
<dbReference type="PANTHER" id="PTHR11113:SF2">
    <property type="entry name" value="ADENINE DEAMINASE"/>
    <property type="match status" value="1"/>
</dbReference>
<dbReference type="Gene3D" id="3.20.20.140">
    <property type="entry name" value="Metal-dependent hydrolases"/>
    <property type="match status" value="1"/>
</dbReference>
<dbReference type="Pfam" id="PF13382">
    <property type="entry name" value="Adenine_deam_C"/>
    <property type="match status" value="1"/>
</dbReference>
<evidence type="ECO:0000256" key="3">
    <source>
        <dbReference type="ARBA" id="ARBA00022801"/>
    </source>
</evidence>
<dbReference type="InterPro" id="IPR006680">
    <property type="entry name" value="Amidohydro-rel"/>
</dbReference>
<comment type="caution">
    <text evidence="9">The sequence shown here is derived from an EMBL/GenBank/DDBJ whole genome shotgun (WGS) entry which is preliminary data.</text>
</comment>
<reference evidence="9" key="1">
    <citation type="submission" date="2023-06" db="EMBL/GenBank/DDBJ databases">
        <title>Genomic of Agaribacillus aureum.</title>
        <authorList>
            <person name="Wang G."/>
        </authorList>
    </citation>
    <scope>NUCLEOTIDE SEQUENCE</scope>
    <source>
        <strain evidence="9">BMA12</strain>
    </source>
</reference>
<dbReference type="NCBIfam" id="TIGR01178">
    <property type="entry name" value="ade"/>
    <property type="match status" value="1"/>
</dbReference>
<evidence type="ECO:0000256" key="1">
    <source>
        <dbReference type="ARBA" id="ARBA00006773"/>
    </source>
</evidence>
<evidence type="ECO:0000256" key="5">
    <source>
        <dbReference type="ARBA" id="ARBA00047720"/>
    </source>
</evidence>
<organism evidence="9 10">
    <name type="scientific">Agaribacillus aureus</name>
    <dbReference type="NCBI Taxonomy" id="3051825"/>
    <lineage>
        <taxon>Bacteria</taxon>
        <taxon>Pseudomonadati</taxon>
        <taxon>Bacteroidota</taxon>
        <taxon>Cytophagia</taxon>
        <taxon>Cytophagales</taxon>
        <taxon>Splendidivirgaceae</taxon>
        <taxon>Agaribacillus</taxon>
    </lineage>
</organism>
<comment type="cofactor">
    <cofactor evidence="6">
        <name>Mn(2+)</name>
        <dbReference type="ChEBI" id="CHEBI:29035"/>
    </cofactor>
</comment>
<dbReference type="InterPro" id="IPR006679">
    <property type="entry name" value="Adenine_deam"/>
</dbReference>
<feature type="domain" description="Amidohydrolase-related" evidence="7">
    <location>
        <begin position="44"/>
        <end position="324"/>
    </location>
</feature>
<evidence type="ECO:0000256" key="2">
    <source>
        <dbReference type="ARBA" id="ARBA00012782"/>
    </source>
</evidence>
<dbReference type="EMBL" id="JAUJEB010000001">
    <property type="protein sequence ID" value="MDN5211214.1"/>
    <property type="molecule type" value="Genomic_DNA"/>
</dbReference>
<dbReference type="PANTHER" id="PTHR11113">
    <property type="entry name" value="N-ACETYLGLUCOSAMINE-6-PHOSPHATE DEACETYLASE"/>
    <property type="match status" value="1"/>
</dbReference>
<comment type="catalytic activity">
    <reaction evidence="5 6">
        <text>adenine + H2O + H(+) = hypoxanthine + NH4(+)</text>
        <dbReference type="Rhea" id="RHEA:23688"/>
        <dbReference type="ChEBI" id="CHEBI:15377"/>
        <dbReference type="ChEBI" id="CHEBI:15378"/>
        <dbReference type="ChEBI" id="CHEBI:16708"/>
        <dbReference type="ChEBI" id="CHEBI:17368"/>
        <dbReference type="ChEBI" id="CHEBI:28938"/>
        <dbReference type="EC" id="3.5.4.2"/>
    </reaction>
</comment>
<dbReference type="GO" id="GO:0000034">
    <property type="term" value="F:adenine deaminase activity"/>
    <property type="evidence" value="ECO:0007669"/>
    <property type="project" value="UniProtKB-EC"/>
</dbReference>
<dbReference type="Pfam" id="PF01979">
    <property type="entry name" value="Amidohydro_1"/>
    <property type="match status" value="1"/>
</dbReference>
<dbReference type="InterPro" id="IPR026912">
    <property type="entry name" value="Adenine_deam_C"/>
</dbReference>
<dbReference type="Proteomes" id="UP001172083">
    <property type="component" value="Unassembled WGS sequence"/>
</dbReference>
<evidence type="ECO:0000313" key="9">
    <source>
        <dbReference type="EMBL" id="MDN5211214.1"/>
    </source>
</evidence>
<dbReference type="Gene3D" id="2.30.40.10">
    <property type="entry name" value="Urease, subunit C, domain 1"/>
    <property type="match status" value="1"/>
</dbReference>
<gene>
    <name evidence="6 9" type="primary">ade</name>
    <name evidence="9" type="ORF">QQ020_04105</name>
</gene>
<comment type="similarity">
    <text evidence="1 6">Belongs to the metallo-dependent hydrolases superfamily. Adenine deaminase family.</text>
</comment>